<protein>
    <recommendedName>
        <fullName evidence="2">WRKY19-like zinc finger domain-containing protein</fullName>
    </recommendedName>
</protein>
<name>A0A024FXY8_9STRA</name>
<evidence type="ECO:0000313" key="4">
    <source>
        <dbReference type="Proteomes" id="UP000053237"/>
    </source>
</evidence>
<reference evidence="3 4" key="1">
    <citation type="submission" date="2012-05" db="EMBL/GenBank/DDBJ databases">
        <title>Recombination and specialization in a pathogen metapopulation.</title>
        <authorList>
            <person name="Gardiner A."/>
            <person name="Kemen E."/>
            <person name="Schultz-Larsen T."/>
            <person name="MacLean D."/>
            <person name="Van Oosterhout C."/>
            <person name="Jones J.D.G."/>
        </authorList>
    </citation>
    <scope>NUCLEOTIDE SEQUENCE [LARGE SCALE GENOMIC DNA]</scope>
    <source>
        <strain evidence="3 4">Ac Nc2</strain>
    </source>
</reference>
<dbReference type="EMBL" id="CAIX01000001">
    <property type="protein sequence ID" value="CCI39429.1"/>
    <property type="molecule type" value="Genomic_DNA"/>
</dbReference>
<feature type="domain" description="WRKY19-like zinc finger" evidence="2">
    <location>
        <begin position="315"/>
        <end position="338"/>
    </location>
</feature>
<feature type="domain" description="WRKY19-like zinc finger" evidence="2">
    <location>
        <begin position="243"/>
        <end position="266"/>
    </location>
</feature>
<proteinExistence type="predicted"/>
<dbReference type="InParanoid" id="A0A024FXY8"/>
<evidence type="ECO:0000256" key="1">
    <source>
        <dbReference type="SAM" id="MobiDB-lite"/>
    </source>
</evidence>
<keyword evidence="4" id="KW-1185">Reference proteome</keyword>
<organism evidence="3 4">
    <name type="scientific">Albugo candida</name>
    <dbReference type="NCBI Taxonomy" id="65357"/>
    <lineage>
        <taxon>Eukaryota</taxon>
        <taxon>Sar</taxon>
        <taxon>Stramenopiles</taxon>
        <taxon>Oomycota</taxon>
        <taxon>Peronosporomycetes</taxon>
        <taxon>Albuginales</taxon>
        <taxon>Albuginaceae</taxon>
        <taxon>Albugo</taxon>
    </lineage>
</organism>
<gene>
    <name evidence="3" type="ORF">BN9_002120</name>
</gene>
<accession>A0A024FXY8</accession>
<sequence>MLKLYIDCHTFVIRGNNAKILMKKKKKETERPGATEQLAVRTKSDSNTEQQHCIVAPMEGLWIILFCFIRQVSIFFCGYHQLTCILRAPMEDPALCPTFHEYSSCTFPLVTYSPPKLNGLPTIRSTISPQRRGMNHQKVLPSLRDALTRGSNLNSPILYGLPSRLPFSAPTKATLDSSTDDLPGPVQPRQISRKLSIQDLLCFQKNTLNISTRKPPNPRRQCKVLECFKYALAGGFCIRHGGGRRCKKEGCQTVAQSGGLCKAHGGGSRCRVLGCDNVARRQGFCMIHGGRIECKFPGCYKCAHRGGYCIAHGGGKRCSVYKCERSVQTKGLCYSHGGGKRCSVENCHQAARKGGSCMRHRDTQHSK</sequence>
<dbReference type="AlphaFoldDB" id="A0A024FXY8"/>
<evidence type="ECO:0000313" key="3">
    <source>
        <dbReference type="EMBL" id="CCI39429.1"/>
    </source>
</evidence>
<dbReference type="InterPro" id="IPR056866">
    <property type="entry name" value="Znf_WRKY19"/>
</dbReference>
<evidence type="ECO:0000259" key="2">
    <source>
        <dbReference type="Pfam" id="PF24906"/>
    </source>
</evidence>
<feature type="region of interest" description="Disordered" evidence="1">
    <location>
        <begin position="24"/>
        <end position="43"/>
    </location>
</feature>
<dbReference type="PANTHER" id="PTHR31827">
    <property type="entry name" value="EMB|CAB89363.1"/>
    <property type="match status" value="1"/>
</dbReference>
<feature type="domain" description="WRKY19-like zinc finger" evidence="2">
    <location>
        <begin position="220"/>
        <end position="242"/>
    </location>
</feature>
<feature type="domain" description="WRKY19-like zinc finger" evidence="2">
    <location>
        <begin position="294"/>
        <end position="314"/>
    </location>
</feature>
<dbReference type="Pfam" id="PF24906">
    <property type="entry name" value="Zf_WRKY19"/>
    <property type="match status" value="4"/>
</dbReference>
<dbReference type="PANTHER" id="PTHR31827:SF1">
    <property type="entry name" value="EMB|CAB89363.1"/>
    <property type="match status" value="1"/>
</dbReference>
<dbReference type="OrthoDB" id="158763at2759"/>
<comment type="caution">
    <text evidence="3">The sequence shown here is derived from an EMBL/GenBank/DDBJ whole genome shotgun (WGS) entry which is preliminary data.</text>
</comment>
<dbReference type="Proteomes" id="UP000053237">
    <property type="component" value="Unassembled WGS sequence"/>
</dbReference>